<evidence type="ECO:0000313" key="1">
    <source>
        <dbReference type="EMBL" id="BAT13888.1"/>
    </source>
</evidence>
<organism evidence="1 2">
    <name type="scientific">Oryza sativa subsp. japonica</name>
    <name type="common">Rice</name>
    <dbReference type="NCBI Taxonomy" id="39947"/>
    <lineage>
        <taxon>Eukaryota</taxon>
        <taxon>Viridiplantae</taxon>
        <taxon>Streptophyta</taxon>
        <taxon>Embryophyta</taxon>
        <taxon>Tracheophyta</taxon>
        <taxon>Spermatophyta</taxon>
        <taxon>Magnoliopsida</taxon>
        <taxon>Liliopsida</taxon>
        <taxon>Poales</taxon>
        <taxon>Poaceae</taxon>
        <taxon>BOP clade</taxon>
        <taxon>Oryzoideae</taxon>
        <taxon>Oryzeae</taxon>
        <taxon>Oryzinae</taxon>
        <taxon>Oryza</taxon>
        <taxon>Oryza sativa</taxon>
    </lineage>
</organism>
<protein>
    <submittedName>
        <fullName evidence="1">Os11g0446350 protein</fullName>
    </submittedName>
</protein>
<dbReference type="AlphaFoldDB" id="A0A0P0Y1U9"/>
<reference evidence="1 2" key="2">
    <citation type="journal article" date="2013" name="Plant Cell Physiol.">
        <title>Rice Annotation Project Database (RAP-DB): an integrative and interactive database for rice genomics.</title>
        <authorList>
            <person name="Sakai H."/>
            <person name="Lee S.S."/>
            <person name="Tanaka T."/>
            <person name="Numa H."/>
            <person name="Kim J."/>
            <person name="Kawahara Y."/>
            <person name="Wakimoto H."/>
            <person name="Yang C.C."/>
            <person name="Iwamoto M."/>
            <person name="Abe T."/>
            <person name="Yamada Y."/>
            <person name="Muto A."/>
            <person name="Inokuchi H."/>
            <person name="Ikemura T."/>
            <person name="Matsumoto T."/>
            <person name="Sasaki T."/>
            <person name="Itoh T."/>
        </authorList>
    </citation>
    <scope>NUCLEOTIDE SEQUENCE [LARGE SCALE GENOMIC DNA]</scope>
    <source>
        <strain evidence="2">cv. Nipponbare</strain>
    </source>
</reference>
<dbReference type="Proteomes" id="UP000059680">
    <property type="component" value="Chromosome 11"/>
</dbReference>
<sequence>MDELADDLGVAEATVDEPPPKPPLYFAVAIHRLLPLWIDLEGDRRGWEGGGRGRHCSFFCAADHCRRHQELLTRE</sequence>
<dbReference type="EMBL" id="AP014967">
    <property type="protein sequence ID" value="BAT13888.1"/>
    <property type="molecule type" value="Genomic_DNA"/>
</dbReference>
<evidence type="ECO:0000313" key="2">
    <source>
        <dbReference type="Proteomes" id="UP000059680"/>
    </source>
</evidence>
<dbReference type="SMR" id="A0A0P0Y1U9"/>
<proteinExistence type="predicted"/>
<accession>A0A0P0Y1U9</accession>
<keyword evidence="2" id="KW-1185">Reference proteome</keyword>
<dbReference type="PaxDb" id="39947-A0A0P0Y1U9"/>
<dbReference type="InParanoid" id="A0A0P0Y1U9"/>
<reference evidence="1 2" key="3">
    <citation type="journal article" date="2013" name="Rice">
        <title>Improvement of the Oryza sativa Nipponbare reference genome using next generation sequence and optical map data.</title>
        <authorList>
            <person name="Kawahara Y."/>
            <person name="de la Bastide M."/>
            <person name="Hamilton J.P."/>
            <person name="Kanamori H."/>
            <person name="McCombie W.R."/>
            <person name="Ouyang S."/>
            <person name="Schwartz D.C."/>
            <person name="Tanaka T."/>
            <person name="Wu J."/>
            <person name="Zhou S."/>
            <person name="Childs K.L."/>
            <person name="Davidson R.M."/>
            <person name="Lin H."/>
            <person name="Quesada-Ocampo L."/>
            <person name="Vaillancourt B."/>
            <person name="Sakai H."/>
            <person name="Lee S.S."/>
            <person name="Kim J."/>
            <person name="Numa H."/>
            <person name="Itoh T."/>
            <person name="Buell C.R."/>
            <person name="Matsumoto T."/>
        </authorList>
    </citation>
    <scope>NUCLEOTIDE SEQUENCE [LARGE SCALE GENOMIC DNA]</scope>
    <source>
        <strain evidence="2">cv. Nipponbare</strain>
    </source>
</reference>
<gene>
    <name evidence="1" type="ordered locus">Os11g0446350</name>
    <name evidence="1" type="ORF">OSNPB_110446350</name>
</gene>
<reference evidence="2" key="1">
    <citation type="journal article" date="2005" name="Nature">
        <title>The map-based sequence of the rice genome.</title>
        <authorList>
            <consortium name="International rice genome sequencing project (IRGSP)"/>
            <person name="Matsumoto T."/>
            <person name="Wu J."/>
            <person name="Kanamori H."/>
            <person name="Katayose Y."/>
            <person name="Fujisawa M."/>
            <person name="Namiki N."/>
            <person name="Mizuno H."/>
            <person name="Yamamoto K."/>
            <person name="Antonio B.A."/>
            <person name="Baba T."/>
            <person name="Sakata K."/>
            <person name="Nagamura Y."/>
            <person name="Aoki H."/>
            <person name="Arikawa K."/>
            <person name="Arita K."/>
            <person name="Bito T."/>
            <person name="Chiden Y."/>
            <person name="Fujitsuka N."/>
            <person name="Fukunaka R."/>
            <person name="Hamada M."/>
            <person name="Harada C."/>
            <person name="Hayashi A."/>
            <person name="Hijishita S."/>
            <person name="Honda M."/>
            <person name="Hosokawa S."/>
            <person name="Ichikawa Y."/>
            <person name="Idonuma A."/>
            <person name="Iijima M."/>
            <person name="Ikeda M."/>
            <person name="Ikeno M."/>
            <person name="Ito K."/>
            <person name="Ito S."/>
            <person name="Ito T."/>
            <person name="Ito Y."/>
            <person name="Ito Y."/>
            <person name="Iwabuchi A."/>
            <person name="Kamiya K."/>
            <person name="Karasawa W."/>
            <person name="Kurita K."/>
            <person name="Katagiri S."/>
            <person name="Kikuta A."/>
            <person name="Kobayashi H."/>
            <person name="Kobayashi N."/>
            <person name="Machita K."/>
            <person name="Maehara T."/>
            <person name="Masukawa M."/>
            <person name="Mizubayashi T."/>
            <person name="Mukai Y."/>
            <person name="Nagasaki H."/>
            <person name="Nagata Y."/>
            <person name="Naito S."/>
            <person name="Nakashima M."/>
            <person name="Nakama Y."/>
            <person name="Nakamichi Y."/>
            <person name="Nakamura M."/>
            <person name="Meguro A."/>
            <person name="Negishi M."/>
            <person name="Ohta I."/>
            <person name="Ohta T."/>
            <person name="Okamoto M."/>
            <person name="Ono N."/>
            <person name="Saji S."/>
            <person name="Sakaguchi M."/>
            <person name="Sakai K."/>
            <person name="Shibata M."/>
            <person name="Shimokawa T."/>
            <person name="Song J."/>
            <person name="Takazaki Y."/>
            <person name="Terasawa K."/>
            <person name="Tsugane M."/>
            <person name="Tsuji K."/>
            <person name="Ueda S."/>
            <person name="Waki K."/>
            <person name="Yamagata H."/>
            <person name="Yamamoto M."/>
            <person name="Yamamoto S."/>
            <person name="Yamane H."/>
            <person name="Yoshiki S."/>
            <person name="Yoshihara R."/>
            <person name="Yukawa K."/>
            <person name="Zhong H."/>
            <person name="Yano M."/>
            <person name="Yuan Q."/>
            <person name="Ouyang S."/>
            <person name="Liu J."/>
            <person name="Jones K.M."/>
            <person name="Gansberger K."/>
            <person name="Moffat K."/>
            <person name="Hill J."/>
            <person name="Bera J."/>
            <person name="Fadrosh D."/>
            <person name="Jin S."/>
            <person name="Johri S."/>
            <person name="Kim M."/>
            <person name="Overton L."/>
            <person name="Reardon M."/>
            <person name="Tsitrin T."/>
            <person name="Vuong H."/>
            <person name="Weaver B."/>
            <person name="Ciecko A."/>
            <person name="Tallon L."/>
            <person name="Jackson J."/>
            <person name="Pai G."/>
            <person name="Aken S.V."/>
            <person name="Utterback T."/>
            <person name="Reidmuller S."/>
            <person name="Feldblyum T."/>
            <person name="Hsiao J."/>
            <person name="Zismann V."/>
            <person name="Iobst S."/>
            <person name="de Vazeille A.R."/>
            <person name="Buell C.R."/>
            <person name="Ying K."/>
            <person name="Li Y."/>
            <person name="Lu T."/>
            <person name="Huang Y."/>
            <person name="Zhao Q."/>
            <person name="Feng Q."/>
            <person name="Zhang L."/>
            <person name="Zhu J."/>
            <person name="Weng Q."/>
            <person name="Mu J."/>
            <person name="Lu Y."/>
            <person name="Fan D."/>
            <person name="Liu Y."/>
            <person name="Guan J."/>
            <person name="Zhang Y."/>
            <person name="Yu S."/>
            <person name="Liu X."/>
            <person name="Zhang Y."/>
            <person name="Hong G."/>
            <person name="Han B."/>
            <person name="Choisne N."/>
            <person name="Demange N."/>
            <person name="Orjeda G."/>
            <person name="Samain S."/>
            <person name="Cattolico L."/>
            <person name="Pelletier E."/>
            <person name="Couloux A."/>
            <person name="Segurens B."/>
            <person name="Wincker P."/>
            <person name="D'Hont A."/>
            <person name="Scarpelli C."/>
            <person name="Weissenbach J."/>
            <person name="Salanoubat M."/>
            <person name="Quetier F."/>
            <person name="Yu Y."/>
            <person name="Kim H.R."/>
            <person name="Rambo T."/>
            <person name="Currie J."/>
            <person name="Collura K."/>
            <person name="Luo M."/>
            <person name="Yang T."/>
            <person name="Ammiraju J.S.S."/>
            <person name="Engler F."/>
            <person name="Soderlund C."/>
            <person name="Wing R.A."/>
            <person name="Palmer L.E."/>
            <person name="de la Bastide M."/>
            <person name="Spiegel L."/>
            <person name="Nascimento L."/>
            <person name="Zutavern T."/>
            <person name="O'Shaughnessy A."/>
            <person name="Dike S."/>
            <person name="Dedhia N."/>
            <person name="Preston R."/>
            <person name="Balija V."/>
            <person name="McCombie W.R."/>
            <person name="Chow T."/>
            <person name="Chen H."/>
            <person name="Chung M."/>
            <person name="Chen C."/>
            <person name="Shaw J."/>
            <person name="Wu H."/>
            <person name="Hsiao K."/>
            <person name="Chao Y."/>
            <person name="Chu M."/>
            <person name="Cheng C."/>
            <person name="Hour A."/>
            <person name="Lee P."/>
            <person name="Lin S."/>
            <person name="Lin Y."/>
            <person name="Liou J."/>
            <person name="Liu S."/>
            <person name="Hsing Y."/>
            <person name="Raghuvanshi S."/>
            <person name="Mohanty A."/>
            <person name="Bharti A.K."/>
            <person name="Gaur A."/>
            <person name="Gupta V."/>
            <person name="Kumar D."/>
            <person name="Ravi V."/>
            <person name="Vij S."/>
            <person name="Kapur A."/>
            <person name="Khurana P."/>
            <person name="Khurana P."/>
            <person name="Khurana J.P."/>
            <person name="Tyagi A.K."/>
            <person name="Gaikwad K."/>
            <person name="Singh A."/>
            <person name="Dalal V."/>
            <person name="Srivastava S."/>
            <person name="Dixit A."/>
            <person name="Pal A.K."/>
            <person name="Ghazi I.A."/>
            <person name="Yadav M."/>
            <person name="Pandit A."/>
            <person name="Bhargava A."/>
            <person name="Sureshbabu K."/>
            <person name="Batra K."/>
            <person name="Sharma T.R."/>
            <person name="Mohapatra T."/>
            <person name="Singh N.K."/>
            <person name="Messing J."/>
            <person name="Nelson A.B."/>
            <person name="Fuks G."/>
            <person name="Kavchok S."/>
            <person name="Keizer G."/>
            <person name="Linton E."/>
            <person name="Llaca V."/>
            <person name="Song R."/>
            <person name="Tanyolac B."/>
            <person name="Young S."/>
            <person name="Ho-Il K."/>
            <person name="Hahn J.H."/>
            <person name="Sangsakoo G."/>
            <person name="Vanavichit A."/>
            <person name="de Mattos Luiz.A.T."/>
            <person name="Zimmer P.D."/>
            <person name="Malone G."/>
            <person name="Dellagostin O."/>
            <person name="de Oliveira A.C."/>
            <person name="Bevan M."/>
            <person name="Bancroft I."/>
            <person name="Minx P."/>
            <person name="Cordum H."/>
            <person name="Wilson R."/>
            <person name="Cheng Z."/>
            <person name="Jin W."/>
            <person name="Jiang J."/>
            <person name="Leong S.A."/>
            <person name="Iwama H."/>
            <person name="Gojobori T."/>
            <person name="Itoh T."/>
            <person name="Niimura Y."/>
            <person name="Fujii Y."/>
            <person name="Habara T."/>
            <person name="Sakai H."/>
            <person name="Sato Y."/>
            <person name="Wilson G."/>
            <person name="Kumar K."/>
            <person name="McCouch S."/>
            <person name="Juretic N."/>
            <person name="Hoen D."/>
            <person name="Wright S."/>
            <person name="Bruskiewich R."/>
            <person name="Bureau T."/>
            <person name="Miyao A."/>
            <person name="Hirochika H."/>
            <person name="Nishikawa T."/>
            <person name="Kadowaki K."/>
            <person name="Sugiura M."/>
            <person name="Burr B."/>
            <person name="Sasaki T."/>
        </authorList>
    </citation>
    <scope>NUCLEOTIDE SEQUENCE [LARGE SCALE GENOMIC DNA]</scope>
    <source>
        <strain evidence="2">cv. Nipponbare</strain>
    </source>
</reference>
<name>A0A0P0Y1U9_ORYSJ</name>